<comment type="caution">
    <text evidence="18">The sequence shown here is derived from an EMBL/GenBank/DDBJ whole genome shotgun (WGS) entry which is preliminary data.</text>
</comment>
<dbReference type="InterPro" id="IPR023828">
    <property type="entry name" value="Peptidase_S8_Ser-AS"/>
</dbReference>
<evidence type="ECO:0000256" key="6">
    <source>
        <dbReference type="ARBA" id="ARBA00022729"/>
    </source>
</evidence>
<feature type="active site" description="Charge relay system" evidence="11 12">
    <location>
        <position position="592"/>
    </location>
</feature>
<evidence type="ECO:0000256" key="14">
    <source>
        <dbReference type="SAM" id="Coils"/>
    </source>
</evidence>
<dbReference type="GO" id="GO:0016020">
    <property type="term" value="C:membrane"/>
    <property type="evidence" value="ECO:0007669"/>
    <property type="project" value="InterPro"/>
</dbReference>
<feature type="coiled-coil region" evidence="14">
    <location>
        <begin position="1706"/>
        <end position="1736"/>
    </location>
</feature>
<dbReference type="InterPro" id="IPR003137">
    <property type="entry name" value="PA_domain"/>
</dbReference>
<dbReference type="SUPFAM" id="SSF52743">
    <property type="entry name" value="Subtilisin-like"/>
    <property type="match status" value="1"/>
</dbReference>
<dbReference type="NCBIfam" id="TIGR01167">
    <property type="entry name" value="LPXTG_anchor"/>
    <property type="match status" value="1"/>
</dbReference>
<evidence type="ECO:0000256" key="4">
    <source>
        <dbReference type="ARBA" id="ARBA00022525"/>
    </source>
</evidence>
<evidence type="ECO:0000256" key="3">
    <source>
        <dbReference type="ARBA" id="ARBA00022512"/>
    </source>
</evidence>
<dbReference type="Pfam" id="PF00746">
    <property type="entry name" value="Gram_pos_anchor"/>
    <property type="match status" value="1"/>
</dbReference>
<dbReference type="InterPro" id="IPR022398">
    <property type="entry name" value="Peptidase_S8_His-AS"/>
</dbReference>
<evidence type="ECO:0000256" key="1">
    <source>
        <dbReference type="ARBA" id="ARBA00004168"/>
    </source>
</evidence>
<dbReference type="Gene3D" id="3.40.50.200">
    <property type="entry name" value="Peptidase S8/S53 domain"/>
    <property type="match status" value="1"/>
</dbReference>
<keyword evidence="16" id="KW-1133">Transmembrane helix</keyword>
<dbReference type="Proteomes" id="UP000070355">
    <property type="component" value="Unassembled WGS sequence"/>
</dbReference>
<name>A0A133ZSI8_9BACL</name>
<dbReference type="Gene3D" id="2.60.40.1710">
    <property type="entry name" value="Subtilisin-like superfamily"/>
    <property type="match status" value="1"/>
</dbReference>
<dbReference type="Gene3D" id="1.20.120.1850">
    <property type="entry name" value="Ebh helix bundles repeating unit (S and A modules)"/>
    <property type="match status" value="2"/>
</dbReference>
<dbReference type="InterPro" id="IPR010435">
    <property type="entry name" value="C5a/SBT2-like_Fn3"/>
</dbReference>
<dbReference type="STRING" id="1379.HMPREF3186_01381"/>
<accession>A0A133ZSI8</accession>
<evidence type="ECO:0000256" key="10">
    <source>
        <dbReference type="ARBA" id="ARBA00023088"/>
    </source>
</evidence>
<dbReference type="Pfam" id="PF00082">
    <property type="entry name" value="Peptidase_S8"/>
    <property type="match status" value="1"/>
</dbReference>
<dbReference type="PROSITE" id="PS00137">
    <property type="entry name" value="SUBTILASE_HIS"/>
    <property type="match status" value="1"/>
</dbReference>
<dbReference type="InterPro" id="IPR000209">
    <property type="entry name" value="Peptidase_S8/S53_dom"/>
</dbReference>
<keyword evidence="8 12" id="KW-0378">Hydrolase</keyword>
<keyword evidence="14" id="KW-0175">Coiled coil</keyword>
<dbReference type="GO" id="GO:0004252">
    <property type="term" value="F:serine-type endopeptidase activity"/>
    <property type="evidence" value="ECO:0007669"/>
    <property type="project" value="UniProtKB-UniRule"/>
</dbReference>
<keyword evidence="10" id="KW-0572">Peptidoglycan-anchor</keyword>
<keyword evidence="4" id="KW-0964">Secreted</keyword>
<comment type="subcellular location">
    <subcellularLocation>
        <location evidence="1">Secreted</location>
        <location evidence="1">Cell wall</location>
        <topology evidence="1">Peptidoglycan-anchor</topology>
    </subcellularLocation>
</comment>
<dbReference type="InterPro" id="IPR036852">
    <property type="entry name" value="Peptidase_S8/S53_dom_sf"/>
</dbReference>
<dbReference type="InterPro" id="IPR009063">
    <property type="entry name" value="Ig/albumin-bd_sf"/>
</dbReference>
<keyword evidence="16" id="KW-0472">Membrane</keyword>
<dbReference type="InterPro" id="IPR023827">
    <property type="entry name" value="Peptidase_S8_Asp-AS"/>
</dbReference>
<keyword evidence="6" id="KW-0732">Signal</keyword>
<reference evidence="19" key="1">
    <citation type="submission" date="2016-01" db="EMBL/GenBank/DDBJ databases">
        <authorList>
            <person name="Mitreva M."/>
            <person name="Pepin K.H."/>
            <person name="Mihindukulasuriya K.A."/>
            <person name="Fulton R."/>
            <person name="Fronick C."/>
            <person name="O'Laughlin M."/>
            <person name="Miner T."/>
            <person name="Herter B."/>
            <person name="Rosa B.A."/>
            <person name="Cordes M."/>
            <person name="Tomlinson C."/>
            <person name="Wollam A."/>
            <person name="Palsikar V.B."/>
            <person name="Mardis E.R."/>
            <person name="Wilson R.K."/>
        </authorList>
    </citation>
    <scope>NUCLEOTIDE SEQUENCE [LARGE SCALE GENOMIC DNA]</scope>
    <source>
        <strain evidence="19">DNF01167</strain>
    </source>
</reference>
<comment type="similarity">
    <text evidence="2 12 13">Belongs to the peptidase S8 family.</text>
</comment>
<dbReference type="RefSeq" id="WP_060914481.1">
    <property type="nucleotide sequence ID" value="NZ_KQ959980.1"/>
</dbReference>
<dbReference type="GO" id="GO:0006508">
    <property type="term" value="P:proteolysis"/>
    <property type="evidence" value="ECO:0007669"/>
    <property type="project" value="UniProtKB-KW"/>
</dbReference>
<dbReference type="Gene3D" id="1.20.5.420">
    <property type="entry name" value="Immunoglobulin FC, subunit C"/>
    <property type="match status" value="1"/>
</dbReference>
<dbReference type="EMBL" id="LSDC01000095">
    <property type="protein sequence ID" value="KXB58408.1"/>
    <property type="molecule type" value="Genomic_DNA"/>
</dbReference>
<evidence type="ECO:0000259" key="17">
    <source>
        <dbReference type="PROSITE" id="PS50847"/>
    </source>
</evidence>
<feature type="compositionally biased region" description="Basic and acidic residues" evidence="15">
    <location>
        <begin position="1676"/>
        <end position="1686"/>
    </location>
</feature>
<evidence type="ECO:0000256" key="5">
    <source>
        <dbReference type="ARBA" id="ARBA00022670"/>
    </source>
</evidence>
<keyword evidence="9 12" id="KW-0720">Serine protease</keyword>
<dbReference type="PANTHER" id="PTHR43806">
    <property type="entry name" value="PEPTIDASE S8"/>
    <property type="match status" value="1"/>
</dbReference>
<dbReference type="PATRIC" id="fig|1379.3.peg.1364"/>
<dbReference type="PROSITE" id="PS00136">
    <property type="entry name" value="SUBTILASE_ASP"/>
    <property type="match status" value="1"/>
</dbReference>
<evidence type="ECO:0000313" key="19">
    <source>
        <dbReference type="Proteomes" id="UP000070355"/>
    </source>
</evidence>
<keyword evidence="5 12" id="KW-0645">Protease</keyword>
<feature type="transmembrane region" description="Helical" evidence="16">
    <location>
        <begin position="1778"/>
        <end position="1796"/>
    </location>
</feature>
<feature type="compositionally biased region" description="Basic and acidic residues" evidence="15">
    <location>
        <begin position="1536"/>
        <end position="1654"/>
    </location>
</feature>
<dbReference type="SUPFAM" id="SSF52025">
    <property type="entry name" value="PA domain"/>
    <property type="match status" value="1"/>
</dbReference>
<evidence type="ECO:0000256" key="9">
    <source>
        <dbReference type="ARBA" id="ARBA00022825"/>
    </source>
</evidence>
<dbReference type="PROSITE" id="PS00138">
    <property type="entry name" value="SUBTILASE_SER"/>
    <property type="match status" value="1"/>
</dbReference>
<dbReference type="Pfam" id="PF06280">
    <property type="entry name" value="fn3_5"/>
    <property type="match status" value="1"/>
</dbReference>
<feature type="domain" description="Gram-positive cocci surface proteins LPxTG" evidence="17">
    <location>
        <begin position="1769"/>
        <end position="1802"/>
    </location>
</feature>
<dbReference type="PROSITE" id="PS51892">
    <property type="entry name" value="SUBTILASE"/>
    <property type="match status" value="1"/>
</dbReference>
<dbReference type="InterPro" id="IPR046450">
    <property type="entry name" value="PA_dom_sf"/>
</dbReference>
<feature type="coiled-coil region" evidence="14">
    <location>
        <begin position="1416"/>
        <end position="1443"/>
    </location>
</feature>
<organism evidence="18 19">
    <name type="scientific">Gemella haemolysans</name>
    <dbReference type="NCBI Taxonomy" id="1379"/>
    <lineage>
        <taxon>Bacteria</taxon>
        <taxon>Bacillati</taxon>
        <taxon>Bacillota</taxon>
        <taxon>Bacilli</taxon>
        <taxon>Bacillales</taxon>
        <taxon>Gemellaceae</taxon>
        <taxon>Gemella</taxon>
    </lineage>
</organism>
<feature type="active site" description="Charge relay system" evidence="11 12">
    <location>
        <position position="264"/>
    </location>
</feature>
<evidence type="ECO:0000256" key="15">
    <source>
        <dbReference type="SAM" id="MobiDB-lite"/>
    </source>
</evidence>
<feature type="active site" description="Charge relay system" evidence="11 12">
    <location>
        <position position="198"/>
    </location>
</feature>
<sequence length="1802" mass="199203">MTLTKKAAVSVLSAALLLGNISTFNYGVSSKITLAQEEKKDELSNVSKSEEHKFQDDDKVKVIVKLKGDVDPNKLKTKEGIKEVTESTKAPREKALKDIKDKGIDYEKLFEYDTLMNGFALETTFSNAKKIQELDFVDTVEISVSYNKPENVVSKEEKKESTEANDFSKALDSYNLINIQPLWNKGYRGQGKVVAVLDSGLDPNHPVLRLSDNSKSKYKSKDEIEKIKKEAGIDYGKWYSEKLPFAFNYNDWDNDIKQSAYKSHGMHVAGTAVGNPKEKFTNGDYVTGIAPEAQLIFMRVFSDTKNSGTESYIYTKAIEDAIKLGADTINLSLGSPAGSVVEVGDGLVRAMDVAKKAGVNIVAAAGNNAFFASGQTNPSAANPDYGTVGRPSVSEDAISVANISNSVLNREVANIEQLKDNADFDNGKMPIFSYTKQFEKRAYDYVYVGVGKAENYADKDLTGKIALIQRGGNSFEEKVKLAKQYGAAGAVIYFNEGDTIYNLTLNGQDKDFPVVTTYYKFGNELSAHEGEYKITFNGAWDKQDNPKKGEFDESTGWGMSVDGYLKPDVTAPGGDILSSYNDGRYGLDSGTSMASPHVAGAITLVKQVLSERFPNLSAEEIQGLAKRLIMSTATPMAYSDAYTTAYRSPRLQGAGLIDANKAAYGDLYVTGENNYGSVSLGNVGDKFTFKLVLHNLSDKAQNLQYAAHLTTDNYYGEDAGVDWNGKLTMTPKKLLTTDWATVEVPAKGEKEVEITVDATNFKEELEKVFTNGYYLEGFVTFYDEESALKANIPFVGFKGQFQNLPVLEKPIYSMKNGEKPTYEYGYTSNPNNWDSLTEMNFTGVLTTYKEDKKDKRTLAGAYVNPVTGERFFTDKIFFSPNGDEIYDEIGMRGVFYRNFENLKLSVYAKDDVERKNPLYQNGNGSGNKNFYNNTGKKYTSLTMTNWKGVDNNGNPLPDGEYQYVVSYSAAVSGADMQETTFNVVIDRKAPKITGANGGYYDEATRKFTPYPVLEDGSGVFYKKLSYGKNTIAANEDGSYTIPEGVELKDITFEVKDFANNKDSINLSNVEGNGKGSLEVEVKKGDGTGNNSRRLRYKITNEKGEIIGEDFSRNKRTYQALPFGKYTVEVVMVDGEYKLLTPSKVDFEITKEKPTKEVEFRVDEISRNATEISFDKQVPAGTKVYAVAQDGTKISLPTSLYGKNAFQKNLENGTYTIQIVTPEGYTPAENNFELVVKDGHNKKQVVLNVAEKVASVGTAENSKAQGTVDFTEKKLYNNYKLVVTEPTAEEKANIQKQLTEGNVDLSKYDVEYFGIHIVDATGKEVKVPGDRTVTLDLAKAPERFFHEKDGKLTAVSSVNYADGKLTFTTDSFSNFVVLTPKDAPVEKKAEVNKAELQKAIEADKALDETKEYKNATIEAKDAYNKALESAKKVLENENATQEEVNSVVASLNAAKVTLANSQQPEVKKEVDKAKLIEKLKETEKLQTEVKFKNAGQDKKDNFVNVIKEATAVLDNKDATEKEVAAVLEKLQQVENVLDGKEVEVLKKEDPKPAAEEPKKEEPKPAAEEPKKEELKPAAEEPKKEEPNPAAETPKEELKPTTEEPKKEEPKPAAETPKEELKPTTEEPKKEELKPAAETPKEEPKPTTEEPKKEGNKTQPETPKVDKKNLNEQLSHLAEVKEKDSFESASAEDKKAYLDAVQKAQELLASATATQEEVDKALEALKEAEKKVSKKSIKDILGGFVGKETKKESTFNLDEDFGKVSKSNSLLPKTGLDNNATVYAGIAVLALVGLTVYVKRRKQK</sequence>
<proteinExistence type="inferred from homology"/>
<dbReference type="Pfam" id="PF02225">
    <property type="entry name" value="PA"/>
    <property type="match status" value="1"/>
</dbReference>
<evidence type="ECO:0000256" key="8">
    <source>
        <dbReference type="ARBA" id="ARBA00022801"/>
    </source>
</evidence>
<dbReference type="InterPro" id="IPR015500">
    <property type="entry name" value="Peptidase_S8_subtilisin-rel"/>
</dbReference>
<dbReference type="InterPro" id="IPR034216">
    <property type="entry name" value="C5a_Peptidase"/>
</dbReference>
<dbReference type="InterPro" id="IPR050131">
    <property type="entry name" value="Peptidase_S8_subtilisin-like"/>
</dbReference>
<keyword evidence="16" id="KW-0812">Transmembrane</keyword>
<dbReference type="CDD" id="cd07475">
    <property type="entry name" value="Peptidases_S8_C5a_Peptidase"/>
    <property type="match status" value="1"/>
</dbReference>
<gene>
    <name evidence="18" type="ORF">HMPREF3186_01381</name>
</gene>
<evidence type="ECO:0000256" key="11">
    <source>
        <dbReference type="PIRSR" id="PIRSR615500-1"/>
    </source>
</evidence>
<evidence type="ECO:0000256" key="2">
    <source>
        <dbReference type="ARBA" id="ARBA00011073"/>
    </source>
</evidence>
<dbReference type="InterPro" id="IPR019931">
    <property type="entry name" value="LPXTG_anchor"/>
</dbReference>
<evidence type="ECO:0000256" key="13">
    <source>
        <dbReference type="RuleBase" id="RU003355"/>
    </source>
</evidence>
<dbReference type="Pfam" id="PF07554">
    <property type="entry name" value="FIVAR"/>
    <property type="match status" value="3"/>
</dbReference>
<keyword evidence="7" id="KW-0677">Repeat</keyword>
<keyword evidence="3" id="KW-0134">Cell wall</keyword>
<feature type="region of interest" description="Disordered" evidence="15">
    <location>
        <begin position="1531"/>
        <end position="1686"/>
    </location>
</feature>
<evidence type="ECO:0000256" key="16">
    <source>
        <dbReference type="SAM" id="Phobius"/>
    </source>
</evidence>
<evidence type="ECO:0000256" key="7">
    <source>
        <dbReference type="ARBA" id="ARBA00022737"/>
    </source>
</evidence>
<dbReference type="PROSITE" id="PS50847">
    <property type="entry name" value="GRAM_POS_ANCHORING"/>
    <property type="match status" value="1"/>
</dbReference>
<evidence type="ECO:0000256" key="12">
    <source>
        <dbReference type="PROSITE-ProRule" id="PRU01240"/>
    </source>
</evidence>
<dbReference type="PANTHER" id="PTHR43806:SF11">
    <property type="entry name" value="CEREVISIN-RELATED"/>
    <property type="match status" value="1"/>
</dbReference>
<dbReference type="Gene3D" id="3.50.30.30">
    <property type="match status" value="1"/>
</dbReference>
<dbReference type="SUPFAM" id="SSF46997">
    <property type="entry name" value="Bacterial immunoglobulin/albumin-binding domains"/>
    <property type="match status" value="1"/>
</dbReference>
<dbReference type="CDD" id="cd02133">
    <property type="entry name" value="PA_C5a_like"/>
    <property type="match status" value="1"/>
</dbReference>
<protein>
    <submittedName>
        <fullName evidence="18">LPXTG-motif protein cell wall anchor domain protein</fullName>
    </submittedName>
</protein>
<dbReference type="OrthoDB" id="2278104at2"/>
<evidence type="ECO:0000313" key="18">
    <source>
        <dbReference type="EMBL" id="KXB58408.1"/>
    </source>
</evidence>
<dbReference type="PRINTS" id="PR00723">
    <property type="entry name" value="SUBTILISIN"/>
</dbReference>